<keyword evidence="2" id="KW-1185">Reference proteome</keyword>
<accession>A0A316YE07</accession>
<evidence type="ECO:0000313" key="2">
    <source>
        <dbReference type="Proteomes" id="UP000245768"/>
    </source>
</evidence>
<dbReference type="GeneID" id="37040369"/>
<proteinExistence type="predicted"/>
<protein>
    <submittedName>
        <fullName evidence="1">Uncharacterized protein</fullName>
    </submittedName>
</protein>
<evidence type="ECO:0000313" key="1">
    <source>
        <dbReference type="EMBL" id="PWN86878.1"/>
    </source>
</evidence>
<name>A0A316YE07_9BASI</name>
<sequence length="310" mass="33449">MREGRGVESSRLLTVPPLVGVHEGEATSRPILAPRSHSFGPPRLHSALGDGLEAEVGMHLLAFAAPIKHQGHLPRAEQAYVRGPVLTHVEVNPGKFVVQRRLSSDGRGIRGLSADTAFPMVPYIEPGVGIRDAQGCAAFPVLAATNVCGVFLLVPQREATDLHGACSLGIKLERKTEIGSRKDPVIGIEGAPKRDDDVAFALIALQVEQLVVERDEIVLEPEPWQAHGALCALAVVLVTLCLESSPDVGLSPMRDRAHNVGLATEVTALVYILFRPVIDIQTVKRGNGRAGHGRLSREGVSERRERHLWL</sequence>
<reference evidence="1 2" key="1">
    <citation type="journal article" date="2018" name="Mol. Biol. Evol.">
        <title>Broad Genomic Sampling Reveals a Smut Pathogenic Ancestry of the Fungal Clade Ustilaginomycotina.</title>
        <authorList>
            <person name="Kijpornyongpan T."/>
            <person name="Mondo S.J."/>
            <person name="Barry K."/>
            <person name="Sandor L."/>
            <person name="Lee J."/>
            <person name="Lipzen A."/>
            <person name="Pangilinan J."/>
            <person name="LaButti K."/>
            <person name="Hainaut M."/>
            <person name="Henrissat B."/>
            <person name="Grigoriev I.V."/>
            <person name="Spatafora J.W."/>
            <person name="Aime M.C."/>
        </authorList>
    </citation>
    <scope>NUCLEOTIDE SEQUENCE [LARGE SCALE GENOMIC DNA]</scope>
    <source>
        <strain evidence="1 2">MCA 4198</strain>
    </source>
</reference>
<dbReference type="EMBL" id="KZ819642">
    <property type="protein sequence ID" value="PWN86878.1"/>
    <property type="molecule type" value="Genomic_DNA"/>
</dbReference>
<dbReference type="Proteomes" id="UP000245768">
    <property type="component" value="Unassembled WGS sequence"/>
</dbReference>
<organism evidence="1 2">
    <name type="scientific">Acaromyces ingoldii</name>
    <dbReference type="NCBI Taxonomy" id="215250"/>
    <lineage>
        <taxon>Eukaryota</taxon>
        <taxon>Fungi</taxon>
        <taxon>Dikarya</taxon>
        <taxon>Basidiomycota</taxon>
        <taxon>Ustilaginomycotina</taxon>
        <taxon>Exobasidiomycetes</taxon>
        <taxon>Exobasidiales</taxon>
        <taxon>Cryptobasidiaceae</taxon>
        <taxon>Acaromyces</taxon>
    </lineage>
</organism>
<dbReference type="InParanoid" id="A0A316YE07"/>
<dbReference type="RefSeq" id="XP_025374076.1">
    <property type="nucleotide sequence ID" value="XM_025518453.1"/>
</dbReference>
<gene>
    <name evidence="1" type="ORF">FA10DRAFT_201894</name>
</gene>
<dbReference type="AlphaFoldDB" id="A0A316YE07"/>